<dbReference type="WBParaSite" id="HNAJ_0000851801-mRNA-1">
    <property type="protein sequence ID" value="HNAJ_0000851801-mRNA-1"/>
    <property type="gene ID" value="HNAJ_0000851801"/>
</dbReference>
<dbReference type="PANTHER" id="PTHR23059">
    <property type="entry name" value="CYSTEINE AND HISTIDINE-RICH PROTEIN 1"/>
    <property type="match status" value="1"/>
</dbReference>
<feature type="region of interest" description="Disordered" evidence="6">
    <location>
        <begin position="466"/>
        <end position="495"/>
    </location>
</feature>
<dbReference type="OrthoDB" id="1737200at2759"/>
<evidence type="ECO:0000256" key="5">
    <source>
        <dbReference type="PROSITE-ProRule" id="PRU00175"/>
    </source>
</evidence>
<dbReference type="STRING" id="102285.A0A0R3TMH4"/>
<evidence type="ECO:0000256" key="1">
    <source>
        <dbReference type="ARBA" id="ARBA00022723"/>
    </source>
</evidence>
<proteinExistence type="inferred from homology"/>
<keyword evidence="9" id="KW-1185">Reference proteome</keyword>
<dbReference type="Proteomes" id="UP000278807">
    <property type="component" value="Unassembled WGS sequence"/>
</dbReference>
<dbReference type="InterPro" id="IPR001841">
    <property type="entry name" value="Znf_RING"/>
</dbReference>
<dbReference type="GO" id="GO:0005634">
    <property type="term" value="C:nucleus"/>
    <property type="evidence" value="ECO:0007669"/>
    <property type="project" value="TreeGrafter"/>
</dbReference>
<evidence type="ECO:0000313" key="10">
    <source>
        <dbReference type="WBParaSite" id="HNAJ_0000851801-mRNA-1"/>
    </source>
</evidence>
<feature type="compositionally biased region" description="Polar residues" evidence="6">
    <location>
        <begin position="393"/>
        <end position="415"/>
    </location>
</feature>
<keyword evidence="1" id="KW-0479">Metal-binding</keyword>
<reference evidence="10" key="1">
    <citation type="submission" date="2017-02" db="UniProtKB">
        <authorList>
            <consortium name="WormBaseParasite"/>
        </authorList>
    </citation>
    <scope>IDENTIFICATION</scope>
</reference>
<dbReference type="SUPFAM" id="SSF49599">
    <property type="entry name" value="TRAF domain-like"/>
    <property type="match status" value="1"/>
</dbReference>
<protein>
    <submittedName>
        <fullName evidence="10">RING-type domain-containing protein</fullName>
    </submittedName>
</protein>
<dbReference type="PANTHER" id="PTHR23059:SF4">
    <property type="entry name" value="ZINC FINGER TRAF-TYPE-CONTAINING PROTEIN 1"/>
    <property type="match status" value="1"/>
</dbReference>
<keyword evidence="2 5" id="KW-0863">Zinc-finger</keyword>
<evidence type="ECO:0000259" key="7">
    <source>
        <dbReference type="PROSITE" id="PS50089"/>
    </source>
</evidence>
<gene>
    <name evidence="8" type="ORF">HNAJ_LOCUS8514</name>
</gene>
<feature type="compositionally biased region" description="Acidic residues" evidence="6">
    <location>
        <begin position="440"/>
        <end position="449"/>
    </location>
</feature>
<evidence type="ECO:0000256" key="3">
    <source>
        <dbReference type="ARBA" id="ARBA00022833"/>
    </source>
</evidence>
<dbReference type="Gene3D" id="3.30.40.10">
    <property type="entry name" value="Zinc/RING finger domain, C3HC4 (zinc finger)"/>
    <property type="match status" value="2"/>
</dbReference>
<evidence type="ECO:0000313" key="8">
    <source>
        <dbReference type="EMBL" id="VDO04495.1"/>
    </source>
</evidence>
<name>A0A0R3TMH4_RODNA</name>
<evidence type="ECO:0000256" key="4">
    <source>
        <dbReference type="ARBA" id="ARBA00034319"/>
    </source>
</evidence>
<organism evidence="10">
    <name type="scientific">Rodentolepis nana</name>
    <name type="common">Dwarf tapeworm</name>
    <name type="synonym">Hymenolepis nana</name>
    <dbReference type="NCBI Taxonomy" id="102285"/>
    <lineage>
        <taxon>Eukaryota</taxon>
        <taxon>Metazoa</taxon>
        <taxon>Spiralia</taxon>
        <taxon>Lophotrochozoa</taxon>
        <taxon>Platyhelminthes</taxon>
        <taxon>Cestoda</taxon>
        <taxon>Eucestoda</taxon>
        <taxon>Cyclophyllidea</taxon>
        <taxon>Hymenolepididae</taxon>
        <taxon>Rodentolepis</taxon>
    </lineage>
</organism>
<comment type="similarity">
    <text evidence="4">Belongs to the ZFTRAF1 family.</text>
</comment>
<dbReference type="PROSITE" id="PS50089">
    <property type="entry name" value="ZF_RING_2"/>
    <property type="match status" value="1"/>
</dbReference>
<sequence length="613" mass="69874">MQDANAIKVEERQGKLQKMNKHSTTFQTNVLSNGMFGLNLNNEEFISTTRKLLRCTVCLEDSEDVNQCKNGHLICQHCTHNLKLRLEPDDTQGKCPTCRIPLFPGISRCLLAVQLFSELPRMCTHCKLTIRQGDHEDHQNNLCPKRPVNCKYQIFGCQWKGRAADSKRHHILCEVSKKTVKDVESIIRETFNEHEKLAYYYFESWGETLNILNGHPLGAFIAIREASLSQVTEESRGKVLRFRGTTPELALSGRGDTTLELTIRLDDLTLSYRTKFPPQGMYEMRLRLITIDCKEVFIPVIDKFRLPNVKNSHTWQEFQGQLNVPPDKQTEFINVFLKLACEGGSGFMVRCQFLVVFEMSYLVQTIEIGGQEHNANTTTTLLNPQQTVINANTNHVSNPESTPQTMPVNETPSHQENTRESGAIGRSEADNRISTSSNETTDEEYESLSEDPPALAMQNNNALEEENMEDHTTQSLPNSDKSEPHSRNSESRACVPLNRRRGLRAAKSHNSYINGVASLVETITPYITRGHMWRNYEILRGNASVPFRLRRSARNKFKSKSSDNLQKLSLMKFIVEKWNDFRKNMLGIGGWGKSMILSPCDKIKNETKTEKNE</sequence>
<feature type="domain" description="RING-type" evidence="7">
    <location>
        <begin position="55"/>
        <end position="99"/>
    </location>
</feature>
<accession>A0A0R3TMH4</accession>
<evidence type="ECO:0000313" key="9">
    <source>
        <dbReference type="Proteomes" id="UP000278807"/>
    </source>
</evidence>
<dbReference type="EMBL" id="UZAE01012309">
    <property type="protein sequence ID" value="VDO04495.1"/>
    <property type="molecule type" value="Genomic_DNA"/>
</dbReference>
<keyword evidence="3" id="KW-0862">Zinc</keyword>
<dbReference type="GO" id="GO:0008270">
    <property type="term" value="F:zinc ion binding"/>
    <property type="evidence" value="ECO:0007669"/>
    <property type="project" value="UniProtKB-KW"/>
</dbReference>
<reference evidence="8 9" key="2">
    <citation type="submission" date="2018-11" db="EMBL/GenBank/DDBJ databases">
        <authorList>
            <consortium name="Pathogen Informatics"/>
        </authorList>
    </citation>
    <scope>NUCLEOTIDE SEQUENCE [LARGE SCALE GENOMIC DNA]</scope>
</reference>
<dbReference type="InterPro" id="IPR039338">
    <property type="entry name" value="ZFTRAF1"/>
</dbReference>
<feature type="compositionally biased region" description="Basic and acidic residues" evidence="6">
    <location>
        <begin position="480"/>
        <end position="490"/>
    </location>
</feature>
<evidence type="ECO:0000256" key="6">
    <source>
        <dbReference type="SAM" id="MobiDB-lite"/>
    </source>
</evidence>
<feature type="region of interest" description="Disordered" evidence="6">
    <location>
        <begin position="393"/>
        <end position="454"/>
    </location>
</feature>
<dbReference type="SUPFAM" id="SSF57850">
    <property type="entry name" value="RING/U-box"/>
    <property type="match status" value="1"/>
</dbReference>
<dbReference type="AlphaFoldDB" id="A0A0R3TMH4"/>
<dbReference type="InterPro" id="IPR013083">
    <property type="entry name" value="Znf_RING/FYVE/PHD"/>
</dbReference>
<feature type="region of interest" description="Disordered" evidence="6">
    <location>
        <begin position="1"/>
        <end position="20"/>
    </location>
</feature>
<evidence type="ECO:0000256" key="2">
    <source>
        <dbReference type="ARBA" id="ARBA00022771"/>
    </source>
</evidence>